<dbReference type="SUPFAM" id="SSF55073">
    <property type="entry name" value="Nucleotide cyclase"/>
    <property type="match status" value="1"/>
</dbReference>
<dbReference type="CDD" id="cd07302">
    <property type="entry name" value="CHD"/>
    <property type="match status" value="1"/>
</dbReference>
<dbReference type="SMART" id="SM00044">
    <property type="entry name" value="CYCc"/>
    <property type="match status" value="1"/>
</dbReference>
<keyword evidence="1" id="KW-1133">Transmembrane helix</keyword>
<feature type="transmembrane region" description="Helical" evidence="1">
    <location>
        <begin position="429"/>
        <end position="447"/>
    </location>
</feature>
<dbReference type="SMART" id="SM01080">
    <property type="entry name" value="CHASE2"/>
    <property type="match status" value="1"/>
</dbReference>
<dbReference type="InterPro" id="IPR029787">
    <property type="entry name" value="Nucleotide_cyclase"/>
</dbReference>
<gene>
    <name evidence="3" type="ORF">GGQ74_000460</name>
</gene>
<evidence type="ECO:0000313" key="4">
    <source>
        <dbReference type="Proteomes" id="UP000580856"/>
    </source>
</evidence>
<evidence type="ECO:0000256" key="1">
    <source>
        <dbReference type="SAM" id="Phobius"/>
    </source>
</evidence>
<keyword evidence="4" id="KW-1185">Reference proteome</keyword>
<dbReference type="PROSITE" id="PS50125">
    <property type="entry name" value="GUANYLATE_CYCLASE_2"/>
    <property type="match status" value="1"/>
</dbReference>
<sequence length="790" mass="87804">MAGRHGSFWSRLTGGRWIVFLTGVAFSILVSWLYIQQPFFLELLDYKLYDALLRSTHTTKTTNVPVIVDLDERSLAKYGQWPWPRYRVALLLARLQQAGALSVGLDILFAEPDRTSPKTLQNDLKRDLNVDVRFAGMPEALMDNDSVLAGVLGQGPYVLGYFFNFAGEMTQDVDVSKRCELHKLSRAVIRTPQAPEYTRFLTSAPSVVCNLPELTSAVNMSGYINTTTDPDGVVRRIPLLVHYQGEIYPNLSLATLMKASGVKQAAIKVGTTGIESIKIGATVIPVDREGRFLCNYRGGRHTFRYVSASKVLDGSLGKDELKGTIAFVGTSAAGLLDLRATPFDATLPGVEVHANVVDNILAKDFIHAPSWAKGTEFLLTLGAGLLTALLLTWAPALLSIIPVGACSVGIWYGAVWFMQEKGFYLSPLYSLIALSGNFALLTLVKFWREEGQKKFLHATFSSYLSPELINEMFENKQMPELGGEARTITAFFSDIQSFSTFSEKLSATQLVELLNEYLTAMTDILIQNRGTLDKYEGDAIVAFVGAPMEVPDHALRACRITVGMQASLVDLRRKWAGEKQLPEEPERNTKGFPADQWAPGDKWPKVVHEIKVRIGLNSGEIVVGNMGSTMRMNYTMMGDAVNLAARLESGAKQYGIYSMISEYVLEQPCMDENGKPATVRDMVEVRFIDTITVVGKAEPVRVYELCAMKGELTDKEKRLFELFDAGMAHYLAMRWDEAIEAFTRALEIERVPEGKTTPSQVYIGRCREYRENPPVPAGESWDGVYRMTKK</sequence>
<dbReference type="InterPro" id="IPR007890">
    <property type="entry name" value="CHASE2"/>
</dbReference>
<dbReference type="GO" id="GO:0006171">
    <property type="term" value="P:cAMP biosynthetic process"/>
    <property type="evidence" value="ECO:0007669"/>
    <property type="project" value="TreeGrafter"/>
</dbReference>
<evidence type="ECO:0000259" key="2">
    <source>
        <dbReference type="PROSITE" id="PS50125"/>
    </source>
</evidence>
<dbReference type="PANTHER" id="PTHR43081:SF1">
    <property type="entry name" value="ADENYLATE CYCLASE, TERMINAL-DIFFERENTIATION SPECIFIC"/>
    <property type="match status" value="1"/>
</dbReference>
<proteinExistence type="predicted"/>
<dbReference type="InterPro" id="IPR001054">
    <property type="entry name" value="A/G_cyclase"/>
</dbReference>
<evidence type="ECO:0000313" key="3">
    <source>
        <dbReference type="EMBL" id="NJB66820.1"/>
    </source>
</evidence>
<dbReference type="Gene3D" id="3.30.70.1230">
    <property type="entry name" value="Nucleotide cyclase"/>
    <property type="match status" value="1"/>
</dbReference>
<keyword evidence="1" id="KW-0812">Transmembrane</keyword>
<dbReference type="Pfam" id="PF00211">
    <property type="entry name" value="Guanylate_cyc"/>
    <property type="match status" value="1"/>
</dbReference>
<feature type="transmembrane region" description="Helical" evidence="1">
    <location>
        <begin position="400"/>
        <end position="417"/>
    </location>
</feature>
<dbReference type="Proteomes" id="UP000580856">
    <property type="component" value="Unassembled WGS sequence"/>
</dbReference>
<dbReference type="GO" id="GO:0004016">
    <property type="term" value="F:adenylate cyclase activity"/>
    <property type="evidence" value="ECO:0007669"/>
    <property type="project" value="UniProtKB-EC"/>
</dbReference>
<dbReference type="InterPro" id="IPR050697">
    <property type="entry name" value="Adenylyl/Guanylyl_Cyclase_3/4"/>
</dbReference>
<dbReference type="RefSeq" id="WP_167939921.1">
    <property type="nucleotide sequence ID" value="NZ_JAATJA010000001.1"/>
</dbReference>
<reference evidence="3 4" key="1">
    <citation type="submission" date="2020-03" db="EMBL/GenBank/DDBJ databases">
        <title>Genomic Encyclopedia of Type Strains, Phase IV (KMG-IV): sequencing the most valuable type-strain genomes for metagenomic binning, comparative biology and taxonomic classification.</title>
        <authorList>
            <person name="Goeker M."/>
        </authorList>
    </citation>
    <scope>NUCLEOTIDE SEQUENCE [LARGE SCALE GENOMIC DNA]</scope>
    <source>
        <strain evidence="3 4">DSM 24233</strain>
    </source>
</reference>
<dbReference type="EMBL" id="JAATJA010000001">
    <property type="protein sequence ID" value="NJB66820.1"/>
    <property type="molecule type" value="Genomic_DNA"/>
</dbReference>
<dbReference type="GO" id="GO:0035556">
    <property type="term" value="P:intracellular signal transduction"/>
    <property type="evidence" value="ECO:0007669"/>
    <property type="project" value="InterPro"/>
</dbReference>
<comment type="caution">
    <text evidence="3">The sequence shown here is derived from an EMBL/GenBank/DDBJ whole genome shotgun (WGS) entry which is preliminary data.</text>
</comment>
<dbReference type="AlphaFoldDB" id="A0A846QI92"/>
<feature type="transmembrane region" description="Helical" evidence="1">
    <location>
        <begin position="17"/>
        <end position="35"/>
    </location>
</feature>
<dbReference type="EC" id="4.6.1.1" evidence="3"/>
<organism evidence="3 4">
    <name type="scientific">Desulfobaculum xiamenense</name>
    <dbReference type="NCBI Taxonomy" id="995050"/>
    <lineage>
        <taxon>Bacteria</taxon>
        <taxon>Pseudomonadati</taxon>
        <taxon>Thermodesulfobacteriota</taxon>
        <taxon>Desulfovibrionia</taxon>
        <taxon>Desulfovibrionales</taxon>
        <taxon>Desulfovibrionaceae</taxon>
        <taxon>Desulfobaculum</taxon>
    </lineage>
</organism>
<feature type="domain" description="Guanylate cyclase" evidence="2">
    <location>
        <begin position="489"/>
        <end position="648"/>
    </location>
</feature>
<keyword evidence="1" id="KW-0472">Membrane</keyword>
<protein>
    <submittedName>
        <fullName evidence="3">Adenylate cyclase</fullName>
        <ecNumber evidence="3">4.6.1.1</ecNumber>
    </submittedName>
</protein>
<accession>A0A846QI92</accession>
<keyword evidence="3" id="KW-0456">Lyase</keyword>
<dbReference type="PANTHER" id="PTHR43081">
    <property type="entry name" value="ADENYLATE CYCLASE, TERMINAL-DIFFERENTIATION SPECIFIC-RELATED"/>
    <property type="match status" value="1"/>
</dbReference>
<dbReference type="Pfam" id="PF05226">
    <property type="entry name" value="CHASE2"/>
    <property type="match status" value="1"/>
</dbReference>
<name>A0A846QI92_9BACT</name>